<dbReference type="Proteomes" id="UP000738349">
    <property type="component" value="Unassembled WGS sequence"/>
</dbReference>
<evidence type="ECO:0000256" key="1">
    <source>
        <dbReference type="SAM" id="MobiDB-lite"/>
    </source>
</evidence>
<feature type="non-terminal residue" evidence="2">
    <location>
        <position position="1"/>
    </location>
</feature>
<proteinExistence type="predicted"/>
<feature type="region of interest" description="Disordered" evidence="1">
    <location>
        <begin position="92"/>
        <end position="114"/>
    </location>
</feature>
<dbReference type="OrthoDB" id="5020929at2759"/>
<name>A0A9P9CZD8_9HYPO</name>
<evidence type="ECO:0000313" key="3">
    <source>
        <dbReference type="Proteomes" id="UP000738349"/>
    </source>
</evidence>
<gene>
    <name evidence="2" type="ORF">EDB81DRAFT_625099</name>
</gene>
<dbReference type="AlphaFoldDB" id="A0A9P9CZD8"/>
<evidence type="ECO:0000313" key="2">
    <source>
        <dbReference type="EMBL" id="KAH7109794.1"/>
    </source>
</evidence>
<feature type="non-terminal residue" evidence="2">
    <location>
        <position position="114"/>
    </location>
</feature>
<keyword evidence="3" id="KW-1185">Reference proteome</keyword>
<accession>A0A9P9CZD8</accession>
<dbReference type="EMBL" id="JAGMUV010000049">
    <property type="protein sequence ID" value="KAH7109794.1"/>
    <property type="molecule type" value="Genomic_DNA"/>
</dbReference>
<reference evidence="2" key="1">
    <citation type="journal article" date="2021" name="Nat. Commun.">
        <title>Genetic determinants of endophytism in the Arabidopsis root mycobiome.</title>
        <authorList>
            <person name="Mesny F."/>
            <person name="Miyauchi S."/>
            <person name="Thiergart T."/>
            <person name="Pickel B."/>
            <person name="Atanasova L."/>
            <person name="Karlsson M."/>
            <person name="Huettel B."/>
            <person name="Barry K.W."/>
            <person name="Haridas S."/>
            <person name="Chen C."/>
            <person name="Bauer D."/>
            <person name="Andreopoulos W."/>
            <person name="Pangilinan J."/>
            <person name="LaButti K."/>
            <person name="Riley R."/>
            <person name="Lipzen A."/>
            <person name="Clum A."/>
            <person name="Drula E."/>
            <person name="Henrissat B."/>
            <person name="Kohler A."/>
            <person name="Grigoriev I.V."/>
            <person name="Martin F.M."/>
            <person name="Hacquard S."/>
        </authorList>
    </citation>
    <scope>NUCLEOTIDE SEQUENCE</scope>
    <source>
        <strain evidence="2">MPI-CAGE-AT-0147</strain>
    </source>
</reference>
<organism evidence="2 3">
    <name type="scientific">Dactylonectria macrodidyma</name>
    <dbReference type="NCBI Taxonomy" id="307937"/>
    <lineage>
        <taxon>Eukaryota</taxon>
        <taxon>Fungi</taxon>
        <taxon>Dikarya</taxon>
        <taxon>Ascomycota</taxon>
        <taxon>Pezizomycotina</taxon>
        <taxon>Sordariomycetes</taxon>
        <taxon>Hypocreomycetidae</taxon>
        <taxon>Hypocreales</taxon>
        <taxon>Nectriaceae</taxon>
        <taxon>Dactylonectria</taxon>
    </lineage>
</organism>
<feature type="compositionally biased region" description="Basic residues" evidence="1">
    <location>
        <begin position="92"/>
        <end position="101"/>
    </location>
</feature>
<sequence length="114" mass="13456">LISRPSTPQRTDRRFDPQMLTERLEKLNQTQDLRIKIYGEGFAMQWPISRTPRDLAEEAKIRVLKGWDELLCLDEDSTSEEEFDRVMARFTKTRQPRKSKPKLAVENPVQLRSP</sequence>
<protein>
    <submittedName>
        <fullName evidence="2">Uncharacterized protein</fullName>
    </submittedName>
</protein>
<comment type="caution">
    <text evidence="2">The sequence shown here is derived from an EMBL/GenBank/DDBJ whole genome shotgun (WGS) entry which is preliminary data.</text>
</comment>